<feature type="binding site" evidence="7">
    <location>
        <position position="183"/>
    </location>
    <ligand>
        <name>Zn(2+)</name>
        <dbReference type="ChEBI" id="CHEBI:29105"/>
        <label>2</label>
    </ligand>
</feature>
<gene>
    <name evidence="7" type="primary">gloB</name>
    <name evidence="9" type="ORF">CDEE_0020</name>
</gene>
<evidence type="ECO:0000256" key="5">
    <source>
        <dbReference type="ARBA" id="ARBA00022801"/>
    </source>
</evidence>
<dbReference type="RefSeq" id="WP_015238693.1">
    <property type="nucleotide sequence ID" value="NC_020283.1"/>
</dbReference>
<dbReference type="PIRSF" id="PIRSF005457">
    <property type="entry name" value="Glx"/>
    <property type="match status" value="1"/>
</dbReference>
<evidence type="ECO:0000256" key="1">
    <source>
        <dbReference type="ARBA" id="ARBA00001623"/>
    </source>
</evidence>
<feature type="binding site" evidence="7">
    <location>
        <position position="70"/>
    </location>
    <ligand>
        <name>Zn(2+)</name>
        <dbReference type="ChEBI" id="CHEBI:29105"/>
        <label>2</label>
    </ligand>
</feature>
<keyword evidence="5 7" id="KW-0378">Hydrolase</keyword>
<dbReference type="PATRIC" id="fig|1208918.3.peg.576"/>
<dbReference type="HAMAP" id="MF_01374">
    <property type="entry name" value="Glyoxalase_2"/>
    <property type="match status" value="1"/>
</dbReference>
<comment type="cofactor">
    <cofactor evidence="7">
        <name>Zn(2+)</name>
        <dbReference type="ChEBI" id="CHEBI:29105"/>
    </cofactor>
    <text evidence="7">Binds 2 Zn(2+) ions per subunit.</text>
</comment>
<name>M1LUV1_9PROT</name>
<evidence type="ECO:0000256" key="3">
    <source>
        <dbReference type="ARBA" id="ARBA00006759"/>
    </source>
</evidence>
<comment type="catalytic activity">
    <reaction evidence="1 7">
        <text>an S-(2-hydroxyacyl)glutathione + H2O = a 2-hydroxy carboxylate + glutathione + H(+)</text>
        <dbReference type="Rhea" id="RHEA:21864"/>
        <dbReference type="ChEBI" id="CHEBI:15377"/>
        <dbReference type="ChEBI" id="CHEBI:15378"/>
        <dbReference type="ChEBI" id="CHEBI:57925"/>
        <dbReference type="ChEBI" id="CHEBI:58896"/>
        <dbReference type="ChEBI" id="CHEBI:71261"/>
        <dbReference type="EC" id="3.1.2.6"/>
    </reaction>
</comment>
<evidence type="ECO:0000259" key="8">
    <source>
        <dbReference type="SMART" id="SM00849"/>
    </source>
</evidence>
<dbReference type="AlphaFoldDB" id="M1LUV1"/>
<protein>
    <recommendedName>
        <fullName evidence="7">Hydroxyacylglutathione hydrolase</fullName>
        <ecNumber evidence="7">3.1.2.6</ecNumber>
    </recommendedName>
    <alternativeName>
        <fullName evidence="7">Glyoxalase II</fullName>
        <shortName evidence="7">Glx II</shortName>
    </alternativeName>
</protein>
<dbReference type="InterPro" id="IPR035680">
    <property type="entry name" value="Clx_II_MBL"/>
</dbReference>
<comment type="function">
    <text evidence="7">Thiolesterase that catalyzes the hydrolysis of S-D-lactoyl-glutathione to form glutathione and D-lactic acid.</text>
</comment>
<dbReference type="Proteomes" id="UP000011686">
    <property type="component" value="Chromosome"/>
</dbReference>
<feature type="binding site" evidence="7">
    <location>
        <position position="67"/>
    </location>
    <ligand>
        <name>Zn(2+)</name>
        <dbReference type="ChEBI" id="CHEBI:29105"/>
        <label>1</label>
    </ligand>
</feature>
<dbReference type="UniPathway" id="UPA00619">
    <property type="reaction ID" value="UER00676"/>
</dbReference>
<dbReference type="InterPro" id="IPR017782">
    <property type="entry name" value="Hydroxyacylglutathione_Hdrlase"/>
</dbReference>
<keyword evidence="6 7" id="KW-0862">Zinc</keyword>
<sequence length="271" mass="31455">MLDRKFVNRIINFGGILPIAAFKDNYIWSIIKNGKIAVIDPGDYEVVLRFIEKYSLRLIAILITHHHKDHTDGVERLSKKFKTPVFASKKSKLPFCNNHLIENDIIKFRELGIKLKTIDVPGHTDDHIAFYGKTIKNRKVLFCGDALFSAGCGRVLENNYIQMFNSLKKLCNLPLDTLIFCAHEYTISNLIWAIDVDTDNRYLQYCYKHAKLLRRYGYPTIPSSIIRESYINPFLRTDYINIIKSASLHAKIQLKSQLDVFIELRKWKNAS</sequence>
<dbReference type="EC" id="3.1.2.6" evidence="7"/>
<evidence type="ECO:0000256" key="7">
    <source>
        <dbReference type="HAMAP-Rule" id="MF_01374"/>
    </source>
</evidence>
<dbReference type="SUPFAM" id="SSF56281">
    <property type="entry name" value="Metallo-hydrolase/oxidoreductase"/>
    <property type="match status" value="1"/>
</dbReference>
<dbReference type="InterPro" id="IPR036866">
    <property type="entry name" value="RibonucZ/Hydroxyglut_hydro"/>
</dbReference>
<comment type="similarity">
    <text evidence="3 7">Belongs to the metallo-beta-lactamase superfamily. Glyoxalase II family.</text>
</comment>
<dbReference type="EMBL" id="CP003804">
    <property type="protein sequence ID" value="AGF47876.1"/>
    <property type="molecule type" value="Genomic_DNA"/>
</dbReference>
<dbReference type="InterPro" id="IPR032282">
    <property type="entry name" value="HAGH_C"/>
</dbReference>
<keyword evidence="10" id="KW-1185">Reference proteome</keyword>
<dbReference type="GO" id="GO:0046872">
    <property type="term" value="F:metal ion binding"/>
    <property type="evidence" value="ECO:0007669"/>
    <property type="project" value="UniProtKB-KW"/>
</dbReference>
<dbReference type="NCBIfam" id="TIGR03413">
    <property type="entry name" value="GSH_gloB"/>
    <property type="match status" value="1"/>
</dbReference>
<dbReference type="KEGG" id="kct:CDEE_0020"/>
<dbReference type="Gene3D" id="3.60.15.10">
    <property type="entry name" value="Ribonuclease Z/Hydroxyacylglutathione hydrolase-like"/>
    <property type="match status" value="1"/>
</dbReference>
<feature type="binding site" evidence="7">
    <location>
        <position position="123"/>
    </location>
    <ligand>
        <name>Zn(2+)</name>
        <dbReference type="ChEBI" id="CHEBI:29105"/>
        <label>1</label>
    </ligand>
</feature>
<dbReference type="GO" id="GO:0019243">
    <property type="term" value="P:methylglyoxal catabolic process to D-lactate via S-lactoyl-glutathione"/>
    <property type="evidence" value="ECO:0007669"/>
    <property type="project" value="UniProtKB-UniRule"/>
</dbReference>
<feature type="binding site" evidence="7">
    <location>
        <position position="145"/>
    </location>
    <ligand>
        <name>Zn(2+)</name>
        <dbReference type="ChEBI" id="CHEBI:29105"/>
        <label>1</label>
    </ligand>
</feature>
<organism evidence="9 10">
    <name type="scientific">Candidatus Kinetoplastidibacterium crithidiae TCC036E</name>
    <dbReference type="NCBI Taxonomy" id="1208918"/>
    <lineage>
        <taxon>Bacteria</taxon>
        <taxon>Pseudomonadati</taxon>
        <taxon>Pseudomonadota</taxon>
        <taxon>Betaproteobacteria</taxon>
        <taxon>Candidatus Kinetoplastidibacterium</taxon>
    </lineage>
</organism>
<dbReference type="SMART" id="SM00849">
    <property type="entry name" value="Lactamase_B"/>
    <property type="match status" value="1"/>
</dbReference>
<dbReference type="eggNOG" id="COG0491">
    <property type="taxonomic scope" value="Bacteria"/>
</dbReference>
<evidence type="ECO:0000256" key="2">
    <source>
        <dbReference type="ARBA" id="ARBA00004963"/>
    </source>
</evidence>
<dbReference type="GO" id="GO:0004416">
    <property type="term" value="F:hydroxyacylglutathione hydrolase activity"/>
    <property type="evidence" value="ECO:0007669"/>
    <property type="project" value="UniProtKB-UniRule"/>
</dbReference>
<evidence type="ECO:0000313" key="10">
    <source>
        <dbReference type="Proteomes" id="UP000011686"/>
    </source>
</evidence>
<dbReference type="CDD" id="cd07723">
    <property type="entry name" value="hydroxyacylglutathione_hydrolase_MBL-fold"/>
    <property type="match status" value="1"/>
</dbReference>
<dbReference type="PANTHER" id="PTHR43705">
    <property type="entry name" value="HYDROXYACYLGLUTATHIONE HYDROLASE"/>
    <property type="match status" value="1"/>
</dbReference>
<feature type="binding site" evidence="7">
    <location>
        <position position="69"/>
    </location>
    <ligand>
        <name>Zn(2+)</name>
        <dbReference type="ChEBI" id="CHEBI:29105"/>
        <label>2</label>
    </ligand>
</feature>
<dbReference type="InterPro" id="IPR001279">
    <property type="entry name" value="Metallo-B-lactamas"/>
</dbReference>
<reference evidence="9 10" key="1">
    <citation type="journal article" date="2013" name="Genome Biol. Evol.">
        <title>Genome evolution and phylogenomic analysis of candidatus kinetoplastibacterium, the betaproteobacterial endosymbionts of strigomonas and angomonas.</title>
        <authorList>
            <person name="Alves J.M."/>
            <person name="Serrano M.G."/>
            <person name="Maia da Silva F."/>
            <person name="Voegtly L.J."/>
            <person name="Matveyev A.V."/>
            <person name="Teixeira M.M."/>
            <person name="Camargo E.P."/>
            <person name="Buck G.A."/>
        </authorList>
    </citation>
    <scope>NUCLEOTIDE SEQUENCE [LARGE SCALE GENOMIC DNA]</scope>
    <source>
        <strain evidence="9 10">TCC036E</strain>
    </source>
</reference>
<evidence type="ECO:0000256" key="6">
    <source>
        <dbReference type="ARBA" id="ARBA00022833"/>
    </source>
</evidence>
<dbReference type="PANTHER" id="PTHR43705:SF1">
    <property type="entry name" value="HYDROXYACYLGLUTATHIONE HYDROLASE GLOB"/>
    <property type="match status" value="1"/>
</dbReference>
<comment type="subunit">
    <text evidence="7">Monomer.</text>
</comment>
<keyword evidence="4 7" id="KW-0479">Metal-binding</keyword>
<dbReference type="HOGENOM" id="CLU_030571_4_1_4"/>
<evidence type="ECO:0000313" key="9">
    <source>
        <dbReference type="EMBL" id="AGF47876.1"/>
    </source>
</evidence>
<feature type="binding site" evidence="7">
    <location>
        <position position="145"/>
    </location>
    <ligand>
        <name>Zn(2+)</name>
        <dbReference type="ChEBI" id="CHEBI:29105"/>
        <label>2</label>
    </ligand>
</feature>
<comment type="pathway">
    <text evidence="2 7">Secondary metabolite metabolism; methylglyoxal degradation; (R)-lactate from methylglyoxal: step 2/2.</text>
</comment>
<dbReference type="Pfam" id="PF16123">
    <property type="entry name" value="HAGH_C"/>
    <property type="match status" value="1"/>
</dbReference>
<dbReference type="Pfam" id="PF00753">
    <property type="entry name" value="Lactamase_B"/>
    <property type="match status" value="1"/>
</dbReference>
<feature type="domain" description="Metallo-beta-lactamase" evidence="8">
    <location>
        <begin position="24"/>
        <end position="183"/>
    </location>
</feature>
<evidence type="ECO:0000256" key="4">
    <source>
        <dbReference type="ARBA" id="ARBA00022723"/>
    </source>
</evidence>
<dbReference type="STRING" id="1208918.CDEE_0020"/>
<feature type="binding site" evidence="7">
    <location>
        <position position="65"/>
    </location>
    <ligand>
        <name>Zn(2+)</name>
        <dbReference type="ChEBI" id="CHEBI:29105"/>
        <label>1</label>
    </ligand>
</feature>
<dbReference type="InterPro" id="IPR050110">
    <property type="entry name" value="Glyoxalase_II_hydrolase"/>
</dbReference>
<accession>M1LUV1</accession>
<proteinExistence type="inferred from homology"/>